<evidence type="ECO:0000313" key="3">
    <source>
        <dbReference type="Proteomes" id="UP000198661"/>
    </source>
</evidence>
<dbReference type="RefSeq" id="WP_177198922.1">
    <property type="nucleotide sequence ID" value="NZ_FOOK01000002.1"/>
</dbReference>
<dbReference type="NCBIfam" id="TIGR02876">
    <property type="entry name" value="spore_yqfD"/>
    <property type="match status" value="1"/>
</dbReference>
<dbReference type="AlphaFoldDB" id="A0A1I2KLM8"/>
<dbReference type="InterPro" id="IPR010690">
    <property type="entry name" value="YqfD"/>
</dbReference>
<keyword evidence="1" id="KW-1133">Transmembrane helix</keyword>
<gene>
    <name evidence="2" type="ORF">SAMN04488025_102146</name>
</gene>
<dbReference type="Proteomes" id="UP000198661">
    <property type="component" value="Unassembled WGS sequence"/>
</dbReference>
<organism evidence="2 3">
    <name type="scientific">Planifilum fulgidum</name>
    <dbReference type="NCBI Taxonomy" id="201973"/>
    <lineage>
        <taxon>Bacteria</taxon>
        <taxon>Bacillati</taxon>
        <taxon>Bacillota</taxon>
        <taxon>Bacilli</taxon>
        <taxon>Bacillales</taxon>
        <taxon>Thermoactinomycetaceae</taxon>
        <taxon>Planifilum</taxon>
    </lineage>
</organism>
<sequence length="397" mass="46067">MVEFIKGKVTVELSGSRLTPLINEAMEEEIVLGDIRFLDEERIRLTVLLPDFFRLVKILRRRSGIRMRIISKQGLPFLLSKMYKRKFFAAGVVLFVFLLMAMSSFVWKVEVEGNERIPEEQILTYAREAGVFPGQLKFRVPDGEEIQHRLAMRLPQASWVGFRLEGTRAVITVVEKRETEEERERSPGPVHLVARRSALIYDMRVEQGKPVVQVNDMVKKGQLLVSGIYGNPEEDGSERVVGAKGKVWGEVWYDSDVVVPLEQKRKVYTGNRDRGYYPYVASRIIRLPFLYPVPFKDFETVERAHVLRLFHWRLPIGWVVEERLEMKWIKRRLTPEEAIRLGKERARADVREKIGPDGRILLEKVLQPRVDSGKVYMKVHFDVIENIAVSQPILQGE</sequence>
<feature type="transmembrane region" description="Helical" evidence="1">
    <location>
        <begin position="87"/>
        <end position="107"/>
    </location>
</feature>
<reference evidence="2 3" key="1">
    <citation type="submission" date="2016-10" db="EMBL/GenBank/DDBJ databases">
        <authorList>
            <person name="de Groot N.N."/>
        </authorList>
    </citation>
    <scope>NUCLEOTIDE SEQUENCE [LARGE SCALE GENOMIC DNA]</scope>
    <source>
        <strain evidence="2 3">DSM 44945</strain>
    </source>
</reference>
<evidence type="ECO:0000256" key="1">
    <source>
        <dbReference type="SAM" id="Phobius"/>
    </source>
</evidence>
<dbReference type="EMBL" id="FOOK01000002">
    <property type="protein sequence ID" value="SFF67912.1"/>
    <property type="molecule type" value="Genomic_DNA"/>
</dbReference>
<dbReference type="Pfam" id="PF06898">
    <property type="entry name" value="YqfD"/>
    <property type="match status" value="1"/>
</dbReference>
<dbReference type="STRING" id="201973.SAMN04488025_102146"/>
<dbReference type="PIRSF" id="PIRSF029895">
    <property type="entry name" value="SpoIV"/>
    <property type="match status" value="1"/>
</dbReference>
<accession>A0A1I2KLM8</accession>
<keyword evidence="3" id="KW-1185">Reference proteome</keyword>
<keyword evidence="1" id="KW-0812">Transmembrane</keyword>
<keyword evidence="1" id="KW-0472">Membrane</keyword>
<name>A0A1I2KLM8_9BACL</name>
<proteinExistence type="predicted"/>
<protein>
    <submittedName>
        <fullName evidence="2">Similar to stage IV sporulation protein</fullName>
    </submittedName>
</protein>
<evidence type="ECO:0000313" key="2">
    <source>
        <dbReference type="EMBL" id="SFF67912.1"/>
    </source>
</evidence>